<dbReference type="AlphaFoldDB" id="A0A9P4UF26"/>
<dbReference type="Gene3D" id="3.80.10.10">
    <property type="entry name" value="Ribonuclease Inhibitor"/>
    <property type="match status" value="1"/>
</dbReference>
<comment type="caution">
    <text evidence="1">The sequence shown here is derived from an EMBL/GenBank/DDBJ whole genome shotgun (WGS) entry which is preliminary data.</text>
</comment>
<protein>
    <recommendedName>
        <fullName evidence="3">F-box domain-containing protein</fullName>
    </recommendedName>
</protein>
<sequence length="465" mass="53095">MIPAISSLPDELLITIIEFAVFEAVSTDRKTCSECAAIPNSRVVKALSQVSRRFCQIAQPYLFHAARAQHDGSELTYSINSMAKLRETLESREAMCSRVRVLNIYVTPYTAHKDLEAAKHILRRLARPNCLMLEAGKWSHTRQGRALRMAVVNAASQWATGVRHVQVAGRLDSISQLLECRWRDLVRLDLREVDLYSSQEDETFETGTYGNASFTALSLKDCTLPPDAIEALVRWSGKLERFSFIKSKMHSTALGWHPSFLPMLKHQSSTLRTIELCCGNDFGFNEPIFDASLFPNLTHVRLSSCRDTKVLGPSVTHFTWDLSTQQPYSNAGGIRAEDREDWSQFGMREEACLRSIATAAVAQDAALRTIHIAFNPYYDEREAPNPWNHYNTLSAWYPWELMERVRDEVLRPSGRELTYSKPPFESKEAWQRDFAAAVKQRENLLKRSIVEAQAQERELRRRGHR</sequence>
<evidence type="ECO:0000313" key="1">
    <source>
        <dbReference type="EMBL" id="KAF2449554.1"/>
    </source>
</evidence>
<organism evidence="1 2">
    <name type="scientific">Karstenula rhodostoma CBS 690.94</name>
    <dbReference type="NCBI Taxonomy" id="1392251"/>
    <lineage>
        <taxon>Eukaryota</taxon>
        <taxon>Fungi</taxon>
        <taxon>Dikarya</taxon>
        <taxon>Ascomycota</taxon>
        <taxon>Pezizomycotina</taxon>
        <taxon>Dothideomycetes</taxon>
        <taxon>Pleosporomycetidae</taxon>
        <taxon>Pleosporales</taxon>
        <taxon>Massarineae</taxon>
        <taxon>Didymosphaeriaceae</taxon>
        <taxon>Karstenula</taxon>
    </lineage>
</organism>
<dbReference type="Proteomes" id="UP000799764">
    <property type="component" value="Unassembled WGS sequence"/>
</dbReference>
<gene>
    <name evidence="1" type="ORF">P171DRAFT_195334</name>
</gene>
<dbReference type="InterPro" id="IPR032675">
    <property type="entry name" value="LRR_dom_sf"/>
</dbReference>
<proteinExistence type="predicted"/>
<keyword evidence="2" id="KW-1185">Reference proteome</keyword>
<dbReference type="EMBL" id="MU001494">
    <property type="protein sequence ID" value="KAF2449554.1"/>
    <property type="molecule type" value="Genomic_DNA"/>
</dbReference>
<evidence type="ECO:0008006" key="3">
    <source>
        <dbReference type="Google" id="ProtNLM"/>
    </source>
</evidence>
<dbReference type="OrthoDB" id="4840564at2759"/>
<reference evidence="1" key="1">
    <citation type="journal article" date="2020" name="Stud. Mycol.">
        <title>101 Dothideomycetes genomes: a test case for predicting lifestyles and emergence of pathogens.</title>
        <authorList>
            <person name="Haridas S."/>
            <person name="Albert R."/>
            <person name="Binder M."/>
            <person name="Bloem J."/>
            <person name="Labutti K."/>
            <person name="Salamov A."/>
            <person name="Andreopoulos B."/>
            <person name="Baker S."/>
            <person name="Barry K."/>
            <person name="Bills G."/>
            <person name="Bluhm B."/>
            <person name="Cannon C."/>
            <person name="Castanera R."/>
            <person name="Culley D."/>
            <person name="Daum C."/>
            <person name="Ezra D."/>
            <person name="Gonzalez J."/>
            <person name="Henrissat B."/>
            <person name="Kuo A."/>
            <person name="Liang C."/>
            <person name="Lipzen A."/>
            <person name="Lutzoni F."/>
            <person name="Magnuson J."/>
            <person name="Mondo S."/>
            <person name="Nolan M."/>
            <person name="Ohm R."/>
            <person name="Pangilinan J."/>
            <person name="Park H.-J."/>
            <person name="Ramirez L."/>
            <person name="Alfaro M."/>
            <person name="Sun H."/>
            <person name="Tritt A."/>
            <person name="Yoshinaga Y."/>
            <person name="Zwiers L.-H."/>
            <person name="Turgeon B."/>
            <person name="Goodwin S."/>
            <person name="Spatafora J."/>
            <person name="Crous P."/>
            <person name="Grigoriev I."/>
        </authorList>
    </citation>
    <scope>NUCLEOTIDE SEQUENCE</scope>
    <source>
        <strain evidence="1">CBS 690.94</strain>
    </source>
</reference>
<accession>A0A9P4UF26</accession>
<evidence type="ECO:0000313" key="2">
    <source>
        <dbReference type="Proteomes" id="UP000799764"/>
    </source>
</evidence>
<dbReference type="SUPFAM" id="SSF52047">
    <property type="entry name" value="RNI-like"/>
    <property type="match status" value="1"/>
</dbReference>
<name>A0A9P4UF26_9PLEO</name>